<evidence type="ECO:0000313" key="10">
    <source>
        <dbReference type="Proteomes" id="UP001443914"/>
    </source>
</evidence>
<feature type="transmembrane region" description="Helical" evidence="8">
    <location>
        <begin position="432"/>
        <end position="449"/>
    </location>
</feature>
<organism evidence="9 10">
    <name type="scientific">Saponaria officinalis</name>
    <name type="common">Common soapwort</name>
    <name type="synonym">Lychnis saponaria</name>
    <dbReference type="NCBI Taxonomy" id="3572"/>
    <lineage>
        <taxon>Eukaryota</taxon>
        <taxon>Viridiplantae</taxon>
        <taxon>Streptophyta</taxon>
        <taxon>Embryophyta</taxon>
        <taxon>Tracheophyta</taxon>
        <taxon>Spermatophyta</taxon>
        <taxon>Magnoliopsida</taxon>
        <taxon>eudicotyledons</taxon>
        <taxon>Gunneridae</taxon>
        <taxon>Pentapetalae</taxon>
        <taxon>Caryophyllales</taxon>
        <taxon>Caryophyllaceae</taxon>
        <taxon>Caryophylleae</taxon>
        <taxon>Saponaria</taxon>
    </lineage>
</organism>
<feature type="transmembrane region" description="Helical" evidence="8">
    <location>
        <begin position="239"/>
        <end position="264"/>
    </location>
</feature>
<dbReference type="GO" id="GO:0080054">
    <property type="term" value="F:low-affinity nitrate transmembrane transporter activity"/>
    <property type="evidence" value="ECO:0007669"/>
    <property type="project" value="UniProtKB-ARBA"/>
</dbReference>
<evidence type="ECO:0000256" key="1">
    <source>
        <dbReference type="ARBA" id="ARBA00004141"/>
    </source>
</evidence>
<gene>
    <name evidence="9" type="ORF">RND81_01G211400</name>
</gene>
<feature type="transmembrane region" description="Helical" evidence="8">
    <location>
        <begin position="349"/>
        <end position="370"/>
    </location>
</feature>
<accession>A0AAW1NHT7</accession>
<dbReference type="AlphaFoldDB" id="A0AAW1NHT7"/>
<comment type="similarity">
    <text evidence="2">Belongs to the major facilitator superfamily. Proton-dependent oligopeptide transporter (POT/PTR) (TC 2.A.17) family.</text>
</comment>
<feature type="transmembrane region" description="Helical" evidence="8">
    <location>
        <begin position="390"/>
        <end position="411"/>
    </location>
</feature>
<feature type="transmembrane region" description="Helical" evidence="8">
    <location>
        <begin position="101"/>
        <end position="121"/>
    </location>
</feature>
<evidence type="ECO:0000256" key="8">
    <source>
        <dbReference type="SAM" id="Phobius"/>
    </source>
</evidence>
<feature type="transmembrane region" description="Helical" evidence="8">
    <location>
        <begin position="127"/>
        <end position="147"/>
    </location>
</feature>
<dbReference type="Gene3D" id="1.20.1250.20">
    <property type="entry name" value="MFS general substrate transporter like domains"/>
    <property type="match status" value="1"/>
</dbReference>
<dbReference type="Proteomes" id="UP001443914">
    <property type="component" value="Unassembled WGS sequence"/>
</dbReference>
<evidence type="ECO:0000256" key="4">
    <source>
        <dbReference type="ARBA" id="ARBA00022553"/>
    </source>
</evidence>
<evidence type="ECO:0000256" key="2">
    <source>
        <dbReference type="ARBA" id="ARBA00005982"/>
    </source>
</evidence>
<dbReference type="GO" id="GO:0071916">
    <property type="term" value="F:dipeptide transmembrane transporter activity"/>
    <property type="evidence" value="ECO:0007669"/>
    <property type="project" value="InterPro"/>
</dbReference>
<dbReference type="SUPFAM" id="SSF103473">
    <property type="entry name" value="MFS general substrate transporter"/>
    <property type="match status" value="1"/>
</dbReference>
<evidence type="ECO:0000256" key="6">
    <source>
        <dbReference type="ARBA" id="ARBA00022989"/>
    </source>
</evidence>
<keyword evidence="5 8" id="KW-0812">Transmembrane</keyword>
<comment type="subcellular location">
    <subcellularLocation>
        <location evidence="1">Membrane</location>
        <topology evidence="1">Multi-pass membrane protein</topology>
    </subcellularLocation>
</comment>
<evidence type="ECO:0000256" key="5">
    <source>
        <dbReference type="ARBA" id="ARBA00022692"/>
    </source>
</evidence>
<dbReference type="InterPro" id="IPR044739">
    <property type="entry name" value="NRT1/PTR"/>
</dbReference>
<keyword evidence="10" id="KW-1185">Reference proteome</keyword>
<sequence>METTKSNINAIDEPLLTPLSMAEAAIIDDDDDDGDFVAGAVNFRSAPAVRSKTGRWRSAAFIIGVEMAERIAHFGVSGNLINFMTEKLGQPTAMAAANVNAWNGVSLILPVLGAVIADSFLGKYCTIIVASVIYVVGLGLLTLSAMLPSASCESGMNGLIGCSGDTKTLIFFFALYLVGIGQGGHKPCVQAFGADQFDGSDHLESKAKSSFFNWWYVGLWTGGLIGTAVLSYVQDNLSWGLGFGIPGIILVIALLIFILGTLTYRFTERTEGRSPFFKIGRVFVVAARNWNAVNFLPEDKDETERILTNRGSKQFRFLDKALLRPELSKVAEVSCSPSEVEEAKAILRLFPIWATSLAFAIVFSQTTTFFTKQGVTLDRKIGSSFVIPSASLNSILGICVIIFMPFYDCLLVVPLARSFTGNPSGISKLQRIGTGFFLGTICMIVSAIIEKKRLDAALKYGLLDLPKVTVPMSIWWLLPQYAIFGIAEAFTMVGLQEFFYDQVPSGLRSVGLSLYLTIFGTGNLLSSVLVTLINKTTGDGRAETSWFPDNLNRAHVDYFYWLLAGLNTIGLILFVYFSRSYVYIKEKAPM</sequence>
<dbReference type="EMBL" id="JBDFQZ010000001">
    <property type="protein sequence ID" value="KAK9758157.1"/>
    <property type="molecule type" value="Genomic_DNA"/>
</dbReference>
<keyword evidence="3" id="KW-0813">Transport</keyword>
<proteinExistence type="inferred from homology"/>
<dbReference type="GO" id="GO:0042937">
    <property type="term" value="F:tripeptide transmembrane transporter activity"/>
    <property type="evidence" value="ECO:0007669"/>
    <property type="project" value="InterPro"/>
</dbReference>
<dbReference type="InterPro" id="IPR018456">
    <property type="entry name" value="PTR2_symporter_CS"/>
</dbReference>
<dbReference type="Pfam" id="PF00854">
    <property type="entry name" value="PTR2"/>
    <property type="match status" value="1"/>
</dbReference>
<evidence type="ECO:0000313" key="9">
    <source>
        <dbReference type="EMBL" id="KAK9758158.1"/>
    </source>
</evidence>
<feature type="transmembrane region" description="Helical" evidence="8">
    <location>
        <begin position="558"/>
        <end position="577"/>
    </location>
</feature>
<feature type="transmembrane region" description="Helical" evidence="8">
    <location>
        <begin position="481"/>
        <end position="500"/>
    </location>
</feature>
<dbReference type="FunFam" id="1.20.1250.20:FF:000147">
    <property type="entry name" value="Protein NRT1/ PTR family 5.10"/>
    <property type="match status" value="1"/>
</dbReference>
<feature type="transmembrane region" description="Helical" evidence="8">
    <location>
        <begin position="512"/>
        <end position="533"/>
    </location>
</feature>
<keyword evidence="4" id="KW-0597">Phosphoprotein</keyword>
<keyword evidence="7 8" id="KW-0472">Membrane</keyword>
<evidence type="ECO:0008006" key="11">
    <source>
        <dbReference type="Google" id="ProtNLM"/>
    </source>
</evidence>
<dbReference type="EMBL" id="JBDFQZ010000001">
    <property type="protein sequence ID" value="KAK9758158.1"/>
    <property type="molecule type" value="Genomic_DNA"/>
</dbReference>
<dbReference type="InterPro" id="IPR000109">
    <property type="entry name" value="POT_fam"/>
</dbReference>
<dbReference type="GO" id="GO:0009705">
    <property type="term" value="C:plant-type vacuole membrane"/>
    <property type="evidence" value="ECO:0007669"/>
    <property type="project" value="UniProtKB-ARBA"/>
</dbReference>
<dbReference type="CDD" id="cd17417">
    <property type="entry name" value="MFS_NPF5"/>
    <property type="match status" value="1"/>
</dbReference>
<comment type="caution">
    <text evidence="9">The sequence shown here is derived from an EMBL/GenBank/DDBJ whole genome shotgun (WGS) entry which is preliminary data.</text>
</comment>
<dbReference type="PROSITE" id="PS01022">
    <property type="entry name" value="PTR2_1"/>
    <property type="match status" value="1"/>
</dbReference>
<evidence type="ECO:0000256" key="3">
    <source>
        <dbReference type="ARBA" id="ARBA00022448"/>
    </source>
</evidence>
<dbReference type="PANTHER" id="PTHR11654">
    <property type="entry name" value="OLIGOPEPTIDE TRANSPORTER-RELATED"/>
    <property type="match status" value="1"/>
</dbReference>
<reference evidence="9 10" key="1">
    <citation type="submission" date="2024-03" db="EMBL/GenBank/DDBJ databases">
        <title>WGS assembly of Saponaria officinalis var. Norfolk2.</title>
        <authorList>
            <person name="Jenkins J."/>
            <person name="Shu S."/>
            <person name="Grimwood J."/>
            <person name="Barry K."/>
            <person name="Goodstein D."/>
            <person name="Schmutz J."/>
            <person name="Leebens-Mack J."/>
            <person name="Osbourn A."/>
        </authorList>
    </citation>
    <scope>NUCLEOTIDE SEQUENCE [LARGE SCALE GENOMIC DNA]</scope>
    <source>
        <strain evidence="10">cv. Norfolk2</strain>
        <strain evidence="9">JIC</strain>
        <tissue evidence="9">Leaf</tissue>
    </source>
</reference>
<feature type="transmembrane region" description="Helical" evidence="8">
    <location>
        <begin position="214"/>
        <end position="233"/>
    </location>
</feature>
<dbReference type="InterPro" id="IPR036259">
    <property type="entry name" value="MFS_trans_sf"/>
</dbReference>
<keyword evidence="6 8" id="KW-1133">Transmembrane helix</keyword>
<protein>
    <recommendedName>
        <fullName evidence="11">Protein NRT1/ PTR FAMILY 5.10-like</fullName>
    </recommendedName>
</protein>
<evidence type="ECO:0000256" key="7">
    <source>
        <dbReference type="ARBA" id="ARBA00023136"/>
    </source>
</evidence>
<name>A0AAW1NHT7_SAPOF</name>